<dbReference type="RefSeq" id="WP_156625702.1">
    <property type="nucleotide sequence ID" value="NZ_CACRTO010000010.1"/>
</dbReference>
<dbReference type="EMBL" id="CACRTO010000010">
    <property type="protein sequence ID" value="VYT98628.1"/>
    <property type="molecule type" value="Genomic_DNA"/>
</dbReference>
<dbReference type="InterPro" id="IPR007060">
    <property type="entry name" value="FtsL/DivIC"/>
</dbReference>
<evidence type="ECO:0000313" key="2">
    <source>
        <dbReference type="EMBL" id="VYT98628.1"/>
    </source>
</evidence>
<dbReference type="AlphaFoldDB" id="A0A6N3B7Z4"/>
<keyword evidence="1" id="KW-0175">Coiled coil</keyword>
<protein>
    <submittedName>
        <fullName evidence="2">Cell division protein FtsB</fullName>
    </submittedName>
</protein>
<name>A0A6N3B7Z4_9CLOT</name>
<gene>
    <name evidence="2" type="ORF">CTLFYP3_01178</name>
</gene>
<evidence type="ECO:0000256" key="1">
    <source>
        <dbReference type="SAM" id="Coils"/>
    </source>
</evidence>
<keyword evidence="2" id="KW-0132">Cell division</keyword>
<reference evidence="2" key="1">
    <citation type="submission" date="2019-11" db="EMBL/GenBank/DDBJ databases">
        <authorList>
            <person name="Feng L."/>
        </authorList>
    </citation>
    <scope>NUCLEOTIDE SEQUENCE</scope>
    <source>
        <strain evidence="2">CTertiumLFYP3</strain>
    </source>
</reference>
<dbReference type="GO" id="GO:0051301">
    <property type="term" value="P:cell division"/>
    <property type="evidence" value="ECO:0007669"/>
    <property type="project" value="UniProtKB-KW"/>
</dbReference>
<sequence length="94" mass="11145">MRAIKKQITLKRLVIVFIFAIFVFNYVKQEITIKRIKEDIVNSQEHLDELENKNSKLEADIKRAGSNEYFEYQARKRLGMIKEGEKVVNSQKQN</sequence>
<accession>A0A6N3B7Z4</accession>
<feature type="coiled-coil region" evidence="1">
    <location>
        <begin position="33"/>
        <end position="67"/>
    </location>
</feature>
<keyword evidence="2" id="KW-0131">Cell cycle</keyword>
<organism evidence="2">
    <name type="scientific">Clostridium tertium</name>
    <dbReference type="NCBI Taxonomy" id="1559"/>
    <lineage>
        <taxon>Bacteria</taxon>
        <taxon>Bacillati</taxon>
        <taxon>Bacillota</taxon>
        <taxon>Clostridia</taxon>
        <taxon>Eubacteriales</taxon>
        <taxon>Clostridiaceae</taxon>
        <taxon>Clostridium</taxon>
    </lineage>
</organism>
<dbReference type="Pfam" id="PF04977">
    <property type="entry name" value="DivIC"/>
    <property type="match status" value="1"/>
</dbReference>
<proteinExistence type="predicted"/>